<sequence length="361" mass="40775">MSRKSITKKVNYSTSSVNGINREVDELIYQKFMARLLLQKKLKGEYEFTENDVANLRAKMNKTKPLKMQVIVTENGLRLKVFKSGNRRRSRVFLAYEQIMTVYLTGNIFILCIIGAKDGLRSYECLQIENPDDLQKFRSFLLKACNDENQKLVGGNPIGTLSFTSISKAASKRGSLGSLIWSQADINSEDESQYTTHMFQKDLVENGNDVHTSYSKKHVSSLSIGEESMNDMKRDRNLSDSEEDNDLVNYHNGFNATESEDENVATAFGTYNNNEAIITPIFQANSKQPKSFYKTTDVNASLKDSNEVTDLYSPKNWPAGVTFVKPDPMYGATITCDGPVFLYCERFINDDNDSVEQQTSA</sequence>
<reference evidence="5 6" key="3">
    <citation type="submission" date="2019-03" db="EMBL/GenBank/DDBJ databases">
        <title>An improved genome assembly of the fluke Schistosoma japonicum.</title>
        <authorList>
            <person name="Hu W."/>
            <person name="Luo F."/>
            <person name="Yin M."/>
            <person name="Mo X."/>
            <person name="Sun C."/>
            <person name="Wu Q."/>
            <person name="Zhu B."/>
            <person name="Xiang M."/>
            <person name="Wang J."/>
            <person name="Wang Y."/>
            <person name="Zhang T."/>
            <person name="Xu B."/>
            <person name="Zheng H."/>
            <person name="Feng Z."/>
        </authorList>
    </citation>
    <scope>NUCLEOTIDE SEQUENCE [LARGE SCALE GENOMIC DNA]</scope>
    <source>
        <strain evidence="5">HuSjv2</strain>
        <tissue evidence="5">Worms</tissue>
    </source>
</reference>
<dbReference type="EMBL" id="SKCS01000036">
    <property type="protein sequence ID" value="TNN20088.1"/>
    <property type="molecule type" value="Genomic_DNA"/>
</dbReference>
<dbReference type="InterPro" id="IPR057376">
    <property type="entry name" value="PH_trem"/>
</dbReference>
<feature type="region of interest" description="Disordered" evidence="1">
    <location>
        <begin position="214"/>
        <end position="246"/>
    </location>
</feature>
<feature type="transmembrane region" description="Helical" evidence="2">
    <location>
        <begin position="93"/>
        <end position="116"/>
    </location>
</feature>
<dbReference type="AlphaFoldDB" id="C1LL73"/>
<evidence type="ECO:0000313" key="4">
    <source>
        <dbReference type="EMBL" id="CAX75451.1"/>
    </source>
</evidence>
<proteinExistence type="evidence at transcript level"/>
<keyword evidence="6" id="KW-1185">Reference proteome</keyword>
<dbReference type="Proteomes" id="UP000311919">
    <property type="component" value="Unassembled WGS sequence"/>
</dbReference>
<gene>
    <name evidence="5" type="ORF">EWB00_005451</name>
</gene>
<evidence type="ECO:0000259" key="3">
    <source>
        <dbReference type="Pfam" id="PF25356"/>
    </source>
</evidence>
<evidence type="ECO:0000256" key="1">
    <source>
        <dbReference type="SAM" id="MobiDB-lite"/>
    </source>
</evidence>
<dbReference type="EMBL" id="FN319725">
    <property type="protein sequence ID" value="CAX75451.1"/>
    <property type="molecule type" value="mRNA"/>
</dbReference>
<organism evidence="4">
    <name type="scientific">Schistosoma japonicum</name>
    <name type="common">Blood fluke</name>
    <dbReference type="NCBI Taxonomy" id="6182"/>
    <lineage>
        <taxon>Eukaryota</taxon>
        <taxon>Metazoa</taxon>
        <taxon>Spiralia</taxon>
        <taxon>Lophotrochozoa</taxon>
        <taxon>Platyhelminthes</taxon>
        <taxon>Trematoda</taxon>
        <taxon>Digenea</taxon>
        <taxon>Strigeidida</taxon>
        <taxon>Schistosomatoidea</taxon>
        <taxon>Schistosomatidae</taxon>
        <taxon>Schistosoma</taxon>
    </lineage>
</organism>
<keyword evidence="2" id="KW-0472">Membrane</keyword>
<dbReference type="OrthoDB" id="6247685at2759"/>
<evidence type="ECO:0000256" key="2">
    <source>
        <dbReference type="SAM" id="Phobius"/>
    </source>
</evidence>
<accession>C1LL73</accession>
<evidence type="ECO:0000313" key="6">
    <source>
        <dbReference type="Proteomes" id="UP000311919"/>
    </source>
</evidence>
<feature type="domain" description="Trematode PH-like" evidence="3">
    <location>
        <begin position="26"/>
        <end position="149"/>
    </location>
</feature>
<keyword evidence="2" id="KW-0812">Transmembrane</keyword>
<reference evidence="4" key="2">
    <citation type="submission" date="2009-03" db="EMBL/GenBank/DDBJ databases">
        <authorList>
            <person name="Gang L."/>
        </authorList>
    </citation>
    <scope>NUCLEOTIDE SEQUENCE</scope>
    <source>
        <strain evidence="4">Anhui</strain>
    </source>
</reference>
<dbReference type="EMBL" id="FN319727">
    <property type="protein sequence ID" value="CAX75453.1"/>
    <property type="molecule type" value="mRNA"/>
</dbReference>
<reference evidence="4" key="1">
    <citation type="journal article" date="2009" name="Nature">
        <title>The Schistosoma japonicum genome reveals features of host-parasite interplay.</title>
        <authorList>
            <person name="Liu F."/>
            <person name="Zhou Y."/>
            <person name="Wang Z.Q."/>
            <person name="Lu G."/>
            <person name="Zheng H."/>
            <person name="Brindley P.J."/>
            <person name="McManus D.P."/>
            <person name="Blair D."/>
            <person name="Zhang Q.H."/>
            <person name="Zhong Y."/>
            <person name="Wang S."/>
            <person name="Han Z.G."/>
            <person name="Chen Z."/>
        </authorList>
    </citation>
    <scope>NUCLEOTIDE SEQUENCE</scope>
    <source>
        <strain evidence="4">Anhui</strain>
    </source>
</reference>
<dbReference type="Pfam" id="PF25356">
    <property type="entry name" value="PH_trem"/>
    <property type="match status" value="1"/>
</dbReference>
<evidence type="ECO:0000313" key="5">
    <source>
        <dbReference type="EMBL" id="TNN20088.1"/>
    </source>
</evidence>
<feature type="compositionally biased region" description="Basic and acidic residues" evidence="1">
    <location>
        <begin position="230"/>
        <end position="239"/>
    </location>
</feature>
<keyword evidence="2" id="KW-1133">Transmembrane helix</keyword>
<name>C1LL73_SCHJA</name>
<protein>
    <recommendedName>
        <fullName evidence="3">Trematode PH-like domain-containing protein</fullName>
    </recommendedName>
</protein>
<dbReference type="EMBL" id="FN319726">
    <property type="protein sequence ID" value="CAX75452.1"/>
    <property type="molecule type" value="mRNA"/>
</dbReference>